<sequence>MRGNGMTLSRGSVSVIQTTLSNNSTKFIQFVHSQERERDARRVKQNALPLRNMAPYKSSGSGRLSSVASSGTPRW</sequence>
<proteinExistence type="predicted"/>
<feature type="compositionally biased region" description="Low complexity" evidence="1">
    <location>
        <begin position="58"/>
        <end position="75"/>
    </location>
</feature>
<dbReference type="EMBL" id="BMAW01129511">
    <property type="protein sequence ID" value="GFU30662.1"/>
    <property type="molecule type" value="Genomic_DNA"/>
</dbReference>
<reference evidence="2" key="1">
    <citation type="submission" date="2020-08" db="EMBL/GenBank/DDBJ databases">
        <title>Multicomponent nature underlies the extraordinary mechanical properties of spider dragline silk.</title>
        <authorList>
            <person name="Kono N."/>
            <person name="Nakamura H."/>
            <person name="Mori M."/>
            <person name="Yoshida Y."/>
            <person name="Ohtoshi R."/>
            <person name="Malay A.D."/>
            <person name="Moran D.A.P."/>
            <person name="Tomita M."/>
            <person name="Numata K."/>
            <person name="Arakawa K."/>
        </authorList>
    </citation>
    <scope>NUCLEOTIDE SEQUENCE</scope>
</reference>
<evidence type="ECO:0000256" key="1">
    <source>
        <dbReference type="SAM" id="MobiDB-lite"/>
    </source>
</evidence>
<accession>A0A8X6UKF1</accession>
<comment type="caution">
    <text evidence="2">The sequence shown here is derived from an EMBL/GenBank/DDBJ whole genome shotgun (WGS) entry which is preliminary data.</text>
</comment>
<evidence type="ECO:0000313" key="3">
    <source>
        <dbReference type="Proteomes" id="UP000887013"/>
    </source>
</evidence>
<dbReference type="Proteomes" id="UP000887013">
    <property type="component" value="Unassembled WGS sequence"/>
</dbReference>
<protein>
    <submittedName>
        <fullName evidence="2">Uncharacterized protein</fullName>
    </submittedName>
</protein>
<organism evidence="2 3">
    <name type="scientific">Nephila pilipes</name>
    <name type="common">Giant wood spider</name>
    <name type="synonym">Nephila maculata</name>
    <dbReference type="NCBI Taxonomy" id="299642"/>
    <lineage>
        <taxon>Eukaryota</taxon>
        <taxon>Metazoa</taxon>
        <taxon>Ecdysozoa</taxon>
        <taxon>Arthropoda</taxon>
        <taxon>Chelicerata</taxon>
        <taxon>Arachnida</taxon>
        <taxon>Araneae</taxon>
        <taxon>Araneomorphae</taxon>
        <taxon>Entelegynae</taxon>
        <taxon>Araneoidea</taxon>
        <taxon>Nephilidae</taxon>
        <taxon>Nephila</taxon>
    </lineage>
</organism>
<gene>
    <name evidence="2" type="ORF">NPIL_294531</name>
</gene>
<keyword evidence="3" id="KW-1185">Reference proteome</keyword>
<feature type="region of interest" description="Disordered" evidence="1">
    <location>
        <begin position="32"/>
        <end position="75"/>
    </location>
</feature>
<evidence type="ECO:0000313" key="2">
    <source>
        <dbReference type="EMBL" id="GFU30662.1"/>
    </source>
</evidence>
<dbReference type="AlphaFoldDB" id="A0A8X6UKF1"/>
<feature type="compositionally biased region" description="Basic and acidic residues" evidence="1">
    <location>
        <begin position="33"/>
        <end position="42"/>
    </location>
</feature>
<name>A0A8X6UKF1_NEPPI</name>